<dbReference type="AlphaFoldDB" id="A0A2A9PHW8"/>
<dbReference type="SUPFAM" id="SSF54106">
    <property type="entry name" value="LysM domain"/>
    <property type="match status" value="1"/>
</dbReference>
<feature type="domain" description="LysM" evidence="6">
    <location>
        <begin position="132"/>
        <end position="178"/>
    </location>
</feature>
<dbReference type="OrthoDB" id="5985073at2759"/>
<dbReference type="GO" id="GO:0008061">
    <property type="term" value="F:chitin binding"/>
    <property type="evidence" value="ECO:0007669"/>
    <property type="project" value="UniProtKB-KW"/>
</dbReference>
<comment type="caution">
    <text evidence="7">The sequence shown here is derived from an EMBL/GenBank/DDBJ whole genome shotgun (WGS) entry which is preliminary data.</text>
</comment>
<feature type="chain" id="PRO_5012111848" description="LysM domain-containing protein" evidence="5">
    <location>
        <begin position="18"/>
        <end position="195"/>
    </location>
</feature>
<dbReference type="InterPro" id="IPR036779">
    <property type="entry name" value="LysM_dom_sf"/>
</dbReference>
<organism evidence="7 8">
    <name type="scientific">Ophiocordyceps unilateralis</name>
    <name type="common">Zombie-ant fungus</name>
    <name type="synonym">Torrubia unilateralis</name>
    <dbReference type="NCBI Taxonomy" id="268505"/>
    <lineage>
        <taxon>Eukaryota</taxon>
        <taxon>Fungi</taxon>
        <taxon>Dikarya</taxon>
        <taxon>Ascomycota</taxon>
        <taxon>Pezizomycotina</taxon>
        <taxon>Sordariomycetes</taxon>
        <taxon>Hypocreomycetidae</taxon>
        <taxon>Hypocreales</taxon>
        <taxon>Ophiocordycipitaceae</taxon>
        <taxon>Ophiocordyceps</taxon>
    </lineage>
</organism>
<evidence type="ECO:0000313" key="7">
    <source>
        <dbReference type="EMBL" id="PFH60512.1"/>
    </source>
</evidence>
<dbReference type="Gene3D" id="3.10.350.10">
    <property type="entry name" value="LysM domain"/>
    <property type="match status" value="1"/>
</dbReference>
<name>A0A2A9PHW8_OPHUN</name>
<dbReference type="SMART" id="SM00257">
    <property type="entry name" value="LysM"/>
    <property type="match status" value="1"/>
</dbReference>
<keyword evidence="8" id="KW-1185">Reference proteome</keyword>
<keyword evidence="1" id="KW-0147">Chitin-binding</keyword>
<reference evidence="7 8" key="1">
    <citation type="journal article" date="2015" name="BMC Genomics">
        <title>Gene expression during zombie ant biting behavior reflects the complexity underlying fungal parasitic behavioral manipulation.</title>
        <authorList>
            <person name="de Bekker C."/>
            <person name="Ohm R.A."/>
            <person name="Loreto R.G."/>
            <person name="Sebastian A."/>
            <person name="Albert I."/>
            <person name="Merrow M."/>
            <person name="Brachmann A."/>
            <person name="Hughes D.P."/>
        </authorList>
    </citation>
    <scope>NUCLEOTIDE SEQUENCE [LARGE SCALE GENOMIC DNA]</scope>
    <source>
        <strain evidence="7 8">SC16a</strain>
    </source>
</reference>
<feature type="region of interest" description="Disordered" evidence="4">
    <location>
        <begin position="94"/>
        <end position="114"/>
    </location>
</feature>
<dbReference type="Proteomes" id="UP000037136">
    <property type="component" value="Unassembled WGS sequence"/>
</dbReference>
<protein>
    <recommendedName>
        <fullName evidence="6">LysM domain-containing protein</fullName>
    </recommendedName>
</protein>
<dbReference type="InterPro" id="IPR018392">
    <property type="entry name" value="LysM"/>
</dbReference>
<evidence type="ECO:0000256" key="2">
    <source>
        <dbReference type="ARBA" id="ARBA00023026"/>
    </source>
</evidence>
<accession>A0A2A9PHW8</accession>
<dbReference type="InterPro" id="IPR052210">
    <property type="entry name" value="LysM1-like"/>
</dbReference>
<feature type="signal peptide" evidence="5">
    <location>
        <begin position="1"/>
        <end position="17"/>
    </location>
</feature>
<proteinExistence type="inferred from homology"/>
<dbReference type="STRING" id="268505.A0A2A9PHW8"/>
<reference evidence="7 8" key="2">
    <citation type="journal article" date="2017" name="Sci. Rep.">
        <title>Ant-infecting Ophiocordyceps genomes reveal a high diversity of potential behavioral manipulation genes and a possible major role for enterotoxins.</title>
        <authorList>
            <person name="de Bekker C."/>
            <person name="Ohm R.A."/>
            <person name="Evans H.C."/>
            <person name="Brachmann A."/>
            <person name="Hughes D.P."/>
        </authorList>
    </citation>
    <scope>NUCLEOTIDE SEQUENCE [LARGE SCALE GENOMIC DNA]</scope>
    <source>
        <strain evidence="7 8">SC16a</strain>
    </source>
</reference>
<evidence type="ECO:0000256" key="4">
    <source>
        <dbReference type="SAM" id="MobiDB-lite"/>
    </source>
</evidence>
<dbReference type="PANTHER" id="PTHR34997">
    <property type="entry name" value="AM15"/>
    <property type="match status" value="1"/>
</dbReference>
<evidence type="ECO:0000256" key="3">
    <source>
        <dbReference type="ARBA" id="ARBA00044955"/>
    </source>
</evidence>
<keyword evidence="5" id="KW-0732">Signal</keyword>
<dbReference type="PANTHER" id="PTHR34997:SF1">
    <property type="entry name" value="PEPTIDOGLYCAN-BINDING LYSIN DOMAIN"/>
    <property type="match status" value="1"/>
</dbReference>
<sequence length="195" mass="21232">MAKVSLILLSSVYLTASSTPSARNLGALSPFSVQAEEGVTSCVGWFQHTTARPYGELLNDLSVTFQDFEKWNPDVEPLEQGLIPGRYYCIAAAQGPPAESSDGKLQRRKRSGPEKSCYTITGFSKTEQGCPFLYHVQPGDTCHHVQILYGMSFEDLFKWNPSIGKDCGHFPAGVYLCVKKPSGVLNYGLSGLSVG</sequence>
<evidence type="ECO:0000256" key="1">
    <source>
        <dbReference type="ARBA" id="ARBA00022669"/>
    </source>
</evidence>
<dbReference type="PROSITE" id="PS51782">
    <property type="entry name" value="LYSM"/>
    <property type="match status" value="1"/>
</dbReference>
<gene>
    <name evidence="7" type="ORF">XA68_10826</name>
</gene>
<dbReference type="CDD" id="cd00118">
    <property type="entry name" value="LysM"/>
    <property type="match status" value="1"/>
</dbReference>
<evidence type="ECO:0000259" key="6">
    <source>
        <dbReference type="PROSITE" id="PS51782"/>
    </source>
</evidence>
<evidence type="ECO:0000313" key="8">
    <source>
        <dbReference type="Proteomes" id="UP000037136"/>
    </source>
</evidence>
<evidence type="ECO:0000256" key="5">
    <source>
        <dbReference type="SAM" id="SignalP"/>
    </source>
</evidence>
<dbReference type="EMBL" id="LAZP02000124">
    <property type="protein sequence ID" value="PFH60512.1"/>
    <property type="molecule type" value="Genomic_DNA"/>
</dbReference>
<keyword evidence="2" id="KW-0843">Virulence</keyword>
<comment type="similarity">
    <text evidence="3">Belongs to the secreted LysM effector family.</text>
</comment>